<dbReference type="InterPro" id="IPR036844">
    <property type="entry name" value="Hint_dom_sf"/>
</dbReference>
<accession>X0RX47</accession>
<dbReference type="SUPFAM" id="SSF51294">
    <property type="entry name" value="Hedgehog/intein (Hint) domain"/>
    <property type="match status" value="1"/>
</dbReference>
<protein>
    <recommendedName>
        <fullName evidence="2">Hint domain-containing protein</fullName>
    </recommendedName>
</protein>
<feature type="non-terminal residue" evidence="3">
    <location>
        <position position="1"/>
    </location>
</feature>
<name>X0RX47_9ZZZZ</name>
<dbReference type="InterPro" id="IPR030934">
    <property type="entry name" value="Intein_C"/>
</dbReference>
<evidence type="ECO:0000313" key="3">
    <source>
        <dbReference type="EMBL" id="GAF73394.1"/>
    </source>
</evidence>
<evidence type="ECO:0000256" key="1">
    <source>
        <dbReference type="ARBA" id="ARBA00022612"/>
    </source>
</evidence>
<proteinExistence type="predicted"/>
<dbReference type="NCBIfam" id="TIGR01630">
    <property type="entry name" value="psiM2_ORF9"/>
    <property type="match status" value="1"/>
</dbReference>
<keyword evidence="1" id="KW-1188">Viral release from host cell</keyword>
<feature type="domain" description="Hint" evidence="2">
    <location>
        <begin position="37"/>
        <end position="82"/>
    </location>
</feature>
<dbReference type="Pfam" id="PF17289">
    <property type="entry name" value="Terminase_6C"/>
    <property type="match status" value="1"/>
</dbReference>
<dbReference type="InterPro" id="IPR035421">
    <property type="entry name" value="Terminase_6C"/>
</dbReference>
<dbReference type="Gene3D" id="2.170.16.10">
    <property type="entry name" value="Hedgehog/Intein (Hint) domain"/>
    <property type="match status" value="1"/>
</dbReference>
<dbReference type="AlphaFoldDB" id="X0RX47"/>
<comment type="caution">
    <text evidence="3">The sequence shown here is derived from an EMBL/GenBank/DDBJ whole genome shotgun (WGS) entry which is preliminary data.</text>
</comment>
<reference evidence="3" key="1">
    <citation type="journal article" date="2014" name="Front. Microbiol.">
        <title>High frequency of phylogenetically diverse reductive dehalogenase-homologous genes in deep subseafloor sedimentary metagenomes.</title>
        <authorList>
            <person name="Kawai M."/>
            <person name="Futagami T."/>
            <person name="Toyoda A."/>
            <person name="Takaki Y."/>
            <person name="Nishi S."/>
            <person name="Hori S."/>
            <person name="Arai W."/>
            <person name="Tsubouchi T."/>
            <person name="Morono Y."/>
            <person name="Uchiyama I."/>
            <person name="Ito T."/>
            <person name="Fujiyama A."/>
            <person name="Inagaki F."/>
            <person name="Takami H."/>
        </authorList>
    </citation>
    <scope>NUCLEOTIDE SEQUENCE</scope>
    <source>
        <strain evidence="3">Expedition CK06-06</strain>
    </source>
</reference>
<dbReference type="EMBL" id="BARS01005436">
    <property type="protein sequence ID" value="GAF73394.1"/>
    <property type="molecule type" value="Genomic_DNA"/>
</dbReference>
<dbReference type="InterPro" id="IPR003586">
    <property type="entry name" value="Hint_dom_C"/>
</dbReference>
<dbReference type="InterPro" id="IPR006517">
    <property type="entry name" value="Phage_terminase_lsu-like_C"/>
</dbReference>
<dbReference type="SMART" id="SM00305">
    <property type="entry name" value="HintC"/>
    <property type="match status" value="1"/>
</dbReference>
<organism evidence="3">
    <name type="scientific">marine sediment metagenome</name>
    <dbReference type="NCBI Taxonomy" id="412755"/>
    <lineage>
        <taxon>unclassified sequences</taxon>
        <taxon>metagenomes</taxon>
        <taxon>ecological metagenomes</taxon>
    </lineage>
</organism>
<sequence>DGLDRKFNGRKDSWASRHSVIEFCEKHNYVDLLEKMNGDLDWRKIVSIEEEEGVETWHIETEKTSTFIADGVFSHNTRFENSHTGVRLSTSVDSLACGEGGDFLLVDDPHNTKQAESELKRNNVLMWWDEVMSTRLNNPNTGVKIIVMQRLHENDLTGHILGKDMDYVHLMLPAEYERDRACKTFIFVDPRKKEREPLWNALYNKEALGRLKKELNSEVDKDGNTLTESYAVAGQLQQRPAPRGGGMFQVDKIKIIEVMNEKDILRTVRYWDKAGTEGGGCNTAGVKVHQMRDGTYIISDRKMGQWAVGKRERIIEQTAASDGKLVYIWVEQEPGSGGKESAENTIKTLAGYRVKADKVTGAKEVRAEPFADQVFIGNVFMLKGDWNQSMLSNMESFPVGKVKDDVDAGAGAFNKLITKKSRAGTW</sequence>
<gene>
    <name evidence="3" type="ORF">S01H1_10663</name>
</gene>
<dbReference type="NCBIfam" id="TIGR01443">
    <property type="entry name" value="intein_Cterm"/>
    <property type="match status" value="1"/>
</dbReference>
<evidence type="ECO:0000259" key="2">
    <source>
        <dbReference type="SMART" id="SM00305"/>
    </source>
</evidence>